<evidence type="ECO:0000256" key="3">
    <source>
        <dbReference type="ARBA" id="ARBA00023163"/>
    </source>
</evidence>
<evidence type="ECO:0000259" key="5">
    <source>
        <dbReference type="PROSITE" id="PS51078"/>
    </source>
</evidence>
<organism evidence="6 7">
    <name type="scientific">Paenibacillus stellifer</name>
    <dbReference type="NCBI Taxonomy" id="169760"/>
    <lineage>
        <taxon>Bacteria</taxon>
        <taxon>Bacillati</taxon>
        <taxon>Bacillota</taxon>
        <taxon>Bacilli</taxon>
        <taxon>Bacillales</taxon>
        <taxon>Paenibacillaceae</taxon>
        <taxon>Paenibacillus</taxon>
    </lineage>
</organism>
<dbReference type="Gene3D" id="3.30.450.40">
    <property type="match status" value="1"/>
</dbReference>
<dbReference type="PROSITE" id="PS51078">
    <property type="entry name" value="ICLR_ED"/>
    <property type="match status" value="1"/>
</dbReference>
<dbReference type="Pfam" id="PF09339">
    <property type="entry name" value="HTH_IclR"/>
    <property type="match status" value="1"/>
</dbReference>
<dbReference type="Proteomes" id="UP000029507">
    <property type="component" value="Chromosome"/>
</dbReference>
<evidence type="ECO:0000256" key="2">
    <source>
        <dbReference type="ARBA" id="ARBA00023125"/>
    </source>
</evidence>
<feature type="domain" description="HTH iclR-type" evidence="4">
    <location>
        <begin position="17"/>
        <end position="79"/>
    </location>
</feature>
<dbReference type="AlphaFoldDB" id="A0A089LUA2"/>
<reference evidence="6 7" key="1">
    <citation type="submission" date="2014-08" db="EMBL/GenBank/DDBJ databases">
        <title>Comparative genomics of the Paenibacillus odorifer group.</title>
        <authorList>
            <person name="den Bakker H.C."/>
            <person name="Tsai Y.-C."/>
            <person name="Martin N."/>
            <person name="Korlach J."/>
            <person name="Wiedmann M."/>
        </authorList>
    </citation>
    <scope>NUCLEOTIDE SEQUENCE [LARGE SCALE GENOMIC DNA]</scope>
    <source>
        <strain evidence="6 7">DSM 14472</strain>
    </source>
</reference>
<dbReference type="STRING" id="169760.PSTEL_12050"/>
<dbReference type="EMBL" id="CP009286">
    <property type="protein sequence ID" value="AIQ63705.1"/>
    <property type="molecule type" value="Genomic_DNA"/>
</dbReference>
<gene>
    <name evidence="6" type="ORF">PSTEL_12050</name>
</gene>
<dbReference type="PANTHER" id="PTHR30136">
    <property type="entry name" value="HELIX-TURN-HELIX TRANSCRIPTIONAL REGULATOR, ICLR FAMILY"/>
    <property type="match status" value="1"/>
</dbReference>
<keyword evidence="2" id="KW-0238">DNA-binding</keyword>
<dbReference type="SMART" id="SM00346">
    <property type="entry name" value="HTH_ICLR"/>
    <property type="match status" value="1"/>
</dbReference>
<dbReference type="InterPro" id="IPR014757">
    <property type="entry name" value="Tscrpt_reg_IclR_C"/>
</dbReference>
<keyword evidence="1" id="KW-0805">Transcription regulation</keyword>
<evidence type="ECO:0008006" key="8">
    <source>
        <dbReference type="Google" id="ProtNLM"/>
    </source>
</evidence>
<dbReference type="HOGENOM" id="CLU_062618_2_0_9"/>
<feature type="domain" description="IclR-ED" evidence="5">
    <location>
        <begin position="80"/>
        <end position="259"/>
    </location>
</feature>
<keyword evidence="7" id="KW-1185">Reference proteome</keyword>
<dbReference type="InterPro" id="IPR005471">
    <property type="entry name" value="Tscrpt_reg_IclR_N"/>
</dbReference>
<sequence>MKELEAATHLSSSSQGIQSLETAFSILNCFKEAKTPLSVSELSKRMEMPKNKIHKYLVSFIRVGALIQNKKDSTYAMGPALIELGLVALQQFDVAKIAKPHIREFSKQINHSVALAIWSEGGPIIAEYERSNKPIQVEIQAGYRFPLLMTALGKCFAAFLPSSQVQSLIQREIDNYQLDEQVVEQELQAIREEGVSFRNTLFAGIPGSMSVASPIFDYTGKMVAALCLIGFTGEIDTSPSSLNVLKLKEKANQITNQLS</sequence>
<dbReference type="RefSeq" id="WP_038695435.1">
    <property type="nucleotide sequence ID" value="NZ_CP009286.1"/>
</dbReference>
<name>A0A089LUA2_9BACL</name>
<proteinExistence type="predicted"/>
<evidence type="ECO:0000259" key="4">
    <source>
        <dbReference type="PROSITE" id="PS51077"/>
    </source>
</evidence>
<protein>
    <recommendedName>
        <fullName evidence="8">IclR family transcriptional regulator</fullName>
    </recommendedName>
</protein>
<dbReference type="GO" id="GO:0045892">
    <property type="term" value="P:negative regulation of DNA-templated transcription"/>
    <property type="evidence" value="ECO:0007669"/>
    <property type="project" value="TreeGrafter"/>
</dbReference>
<dbReference type="InterPro" id="IPR036390">
    <property type="entry name" value="WH_DNA-bd_sf"/>
</dbReference>
<dbReference type="KEGG" id="pste:PSTEL_12050"/>
<evidence type="ECO:0000313" key="7">
    <source>
        <dbReference type="Proteomes" id="UP000029507"/>
    </source>
</evidence>
<dbReference type="PANTHER" id="PTHR30136:SF8">
    <property type="entry name" value="TRANSCRIPTIONAL REGULATORY PROTEIN"/>
    <property type="match status" value="1"/>
</dbReference>
<evidence type="ECO:0000256" key="1">
    <source>
        <dbReference type="ARBA" id="ARBA00023015"/>
    </source>
</evidence>
<dbReference type="GO" id="GO:0003700">
    <property type="term" value="F:DNA-binding transcription factor activity"/>
    <property type="evidence" value="ECO:0007669"/>
    <property type="project" value="TreeGrafter"/>
</dbReference>
<dbReference type="Gene3D" id="1.10.10.10">
    <property type="entry name" value="Winged helix-like DNA-binding domain superfamily/Winged helix DNA-binding domain"/>
    <property type="match status" value="1"/>
</dbReference>
<evidence type="ECO:0000313" key="6">
    <source>
        <dbReference type="EMBL" id="AIQ63705.1"/>
    </source>
</evidence>
<dbReference type="Pfam" id="PF01614">
    <property type="entry name" value="IclR_C"/>
    <property type="match status" value="1"/>
</dbReference>
<keyword evidence="3" id="KW-0804">Transcription</keyword>
<dbReference type="InterPro" id="IPR036388">
    <property type="entry name" value="WH-like_DNA-bd_sf"/>
</dbReference>
<dbReference type="SUPFAM" id="SSF46785">
    <property type="entry name" value="Winged helix' DNA-binding domain"/>
    <property type="match status" value="1"/>
</dbReference>
<dbReference type="SUPFAM" id="SSF55781">
    <property type="entry name" value="GAF domain-like"/>
    <property type="match status" value="1"/>
</dbReference>
<accession>A0A089LUA2</accession>
<dbReference type="OrthoDB" id="6687062at2"/>
<dbReference type="InterPro" id="IPR050707">
    <property type="entry name" value="HTH_MetabolicPath_Reg"/>
</dbReference>
<dbReference type="GO" id="GO:0003677">
    <property type="term" value="F:DNA binding"/>
    <property type="evidence" value="ECO:0007669"/>
    <property type="project" value="UniProtKB-KW"/>
</dbReference>
<dbReference type="InterPro" id="IPR029016">
    <property type="entry name" value="GAF-like_dom_sf"/>
</dbReference>
<dbReference type="PROSITE" id="PS51077">
    <property type="entry name" value="HTH_ICLR"/>
    <property type="match status" value="1"/>
</dbReference>